<evidence type="ECO:0000256" key="1">
    <source>
        <dbReference type="ARBA" id="ARBA00001947"/>
    </source>
</evidence>
<dbReference type="PANTHER" id="PTHR11774:SF6">
    <property type="entry name" value="PROTEIN FARNESYLTRANSFERASE SUBUNIT BETA"/>
    <property type="match status" value="1"/>
</dbReference>
<keyword evidence="4 10" id="KW-0808">Transferase</keyword>
<dbReference type="AlphaFoldDB" id="A0A1X0NSS5"/>
<dbReference type="RefSeq" id="XP_028881589.1">
    <property type="nucleotide sequence ID" value="XM_029026979.1"/>
</dbReference>
<evidence type="ECO:0000256" key="8">
    <source>
        <dbReference type="SAM" id="MobiDB-lite"/>
    </source>
</evidence>
<proteinExistence type="inferred from homology"/>
<name>A0A1X0NSS5_9TRYP</name>
<dbReference type="GO" id="GO:0004660">
    <property type="term" value="F:protein farnesyltransferase activity"/>
    <property type="evidence" value="ECO:0007669"/>
    <property type="project" value="TreeGrafter"/>
</dbReference>
<evidence type="ECO:0000256" key="4">
    <source>
        <dbReference type="ARBA" id="ARBA00022679"/>
    </source>
</evidence>
<dbReference type="InterPro" id="IPR001330">
    <property type="entry name" value="Prenyltrans"/>
</dbReference>
<dbReference type="InterPro" id="IPR045089">
    <property type="entry name" value="PGGT1B-like"/>
</dbReference>
<dbReference type="VEuPathDB" id="TriTrypDB:TM35_000211290"/>
<reference evidence="10 11" key="1">
    <citation type="submission" date="2017-03" db="EMBL/GenBank/DDBJ databases">
        <title>An alternative strategy for trypanosome survival in the mammalian bloodstream revealed through genome and transcriptome analysis of the ubiquitous bovine parasite Trypanosoma (Megatrypanum) theileri.</title>
        <authorList>
            <person name="Kelly S."/>
            <person name="Ivens A."/>
            <person name="Mott A."/>
            <person name="O'Neill E."/>
            <person name="Emms D."/>
            <person name="Macleod O."/>
            <person name="Voorheis P."/>
            <person name="Matthews J."/>
            <person name="Matthews K."/>
            <person name="Carrington M."/>
        </authorList>
    </citation>
    <scope>NUCLEOTIDE SEQUENCE [LARGE SCALE GENOMIC DNA]</scope>
    <source>
        <strain evidence="10">Edinburgh</strain>
    </source>
</reference>
<dbReference type="Pfam" id="PF00432">
    <property type="entry name" value="Prenyltrans"/>
    <property type="match status" value="1"/>
</dbReference>
<keyword evidence="6" id="KW-0677">Repeat</keyword>
<dbReference type="STRING" id="67003.A0A1X0NSS5"/>
<sequence>MGDPRVCFSEATSTTLAQRDVELKLLEFLQLYQPEVYALWASHPDANFDEHGGEKIQGDDESKSSSAGNLHLYRSVHERYVLLSLLGFKDAVERQYCVQPWIVFWVLHTAELLGFKEELYKNISPDALGEFLLACLQEEKADTSMSTKSSDTNVLKGEINNDDKKNDNTTQNTNCSETVFLQPSDKLLDDSNDDGKRLVGFAGGRLAQKPHLAASYAAVCALCMLGNPLHLRSIPRAAIKRWLLELREDDGSFRVHIGGEADVRASYCVAVLVTLLQLEDVVAYKDGRDEKILTRQAAEFVASCQTHEGGFSSASGASEAHGSYTLCGLASLLLMQQPHLCKYTSLRRWLASRQMKFEGGFNGRTNKLVDSCYSYWVGASHVLMGVGEAYARFFTQKGGAQSLTAREIMLLDQAQLIDVSSISLINEDDWYKAEETCQEQLGNVKAFMNTLSSPSTSSFFDEEVGDFLFNQRRQMLYILSCCQDKVMGGLKDKPECPNDTYHTCYALSGMSLAQNLQYMPTPPLSEGIIYKESISRGYIPGERDEYGVVLTLNDSNNDKKKEEKNQELLCPINPIFNIHRSGVLTALRLWGGKSFLC</sequence>
<evidence type="ECO:0000313" key="10">
    <source>
        <dbReference type="EMBL" id="ORC87523.1"/>
    </source>
</evidence>
<comment type="similarity">
    <text evidence="2">Belongs to the protein prenyltransferase subunit beta family.</text>
</comment>
<evidence type="ECO:0000256" key="5">
    <source>
        <dbReference type="ARBA" id="ARBA00022723"/>
    </source>
</evidence>
<keyword evidence="5" id="KW-0479">Metal-binding</keyword>
<keyword evidence="7" id="KW-0862">Zinc</keyword>
<keyword evidence="3" id="KW-0637">Prenyltransferase</keyword>
<feature type="region of interest" description="Disordered" evidence="8">
    <location>
        <begin position="146"/>
        <end position="175"/>
    </location>
</feature>
<evidence type="ECO:0000259" key="9">
    <source>
        <dbReference type="Pfam" id="PF00432"/>
    </source>
</evidence>
<dbReference type="Gene3D" id="1.50.10.20">
    <property type="match status" value="1"/>
</dbReference>
<evidence type="ECO:0000256" key="3">
    <source>
        <dbReference type="ARBA" id="ARBA00022602"/>
    </source>
</evidence>
<dbReference type="InterPro" id="IPR008930">
    <property type="entry name" value="Terpenoid_cyclase/PrenylTrfase"/>
</dbReference>
<accession>A0A1X0NSS5</accession>
<dbReference type="GO" id="GO:0005965">
    <property type="term" value="C:protein farnesyltransferase complex"/>
    <property type="evidence" value="ECO:0007669"/>
    <property type="project" value="TreeGrafter"/>
</dbReference>
<comment type="caution">
    <text evidence="10">The sequence shown here is derived from an EMBL/GenBank/DDBJ whole genome shotgun (WGS) entry which is preliminary data.</text>
</comment>
<dbReference type="PANTHER" id="PTHR11774">
    <property type="entry name" value="GERANYLGERANYL TRANSFERASE TYPE BETA SUBUNIT"/>
    <property type="match status" value="1"/>
</dbReference>
<dbReference type="GO" id="GO:0046872">
    <property type="term" value="F:metal ion binding"/>
    <property type="evidence" value="ECO:0007669"/>
    <property type="project" value="UniProtKB-KW"/>
</dbReference>
<evidence type="ECO:0000256" key="6">
    <source>
        <dbReference type="ARBA" id="ARBA00022737"/>
    </source>
</evidence>
<evidence type="ECO:0000256" key="2">
    <source>
        <dbReference type="ARBA" id="ARBA00010497"/>
    </source>
</evidence>
<dbReference type="OrthoDB" id="10261146at2759"/>
<keyword evidence="11" id="KW-1185">Reference proteome</keyword>
<dbReference type="GeneID" id="39986759"/>
<dbReference type="EMBL" id="NBCO01000021">
    <property type="protein sequence ID" value="ORC87523.1"/>
    <property type="molecule type" value="Genomic_DNA"/>
</dbReference>
<organism evidence="10 11">
    <name type="scientific">Trypanosoma theileri</name>
    <dbReference type="NCBI Taxonomy" id="67003"/>
    <lineage>
        <taxon>Eukaryota</taxon>
        <taxon>Discoba</taxon>
        <taxon>Euglenozoa</taxon>
        <taxon>Kinetoplastea</taxon>
        <taxon>Metakinetoplastina</taxon>
        <taxon>Trypanosomatida</taxon>
        <taxon>Trypanosomatidae</taxon>
        <taxon>Trypanosoma</taxon>
    </lineage>
</organism>
<dbReference type="SUPFAM" id="SSF48239">
    <property type="entry name" value="Terpenoid cyclases/Protein prenyltransferases"/>
    <property type="match status" value="1"/>
</dbReference>
<comment type="cofactor">
    <cofactor evidence="1">
        <name>Zn(2+)</name>
        <dbReference type="ChEBI" id="CHEBI:29105"/>
    </cofactor>
</comment>
<dbReference type="Proteomes" id="UP000192257">
    <property type="component" value="Unassembled WGS sequence"/>
</dbReference>
<evidence type="ECO:0000313" key="11">
    <source>
        <dbReference type="Proteomes" id="UP000192257"/>
    </source>
</evidence>
<gene>
    <name evidence="10" type="ORF">TM35_000211290</name>
</gene>
<feature type="domain" description="Prenyltransferase alpha-alpha toroid" evidence="9">
    <location>
        <begin position="72"/>
        <end position="578"/>
    </location>
</feature>
<evidence type="ECO:0000256" key="7">
    <source>
        <dbReference type="ARBA" id="ARBA00022833"/>
    </source>
</evidence>
<protein>
    <submittedName>
        <fullName evidence="10">Protein farnesyltransferase</fullName>
    </submittedName>
</protein>